<evidence type="ECO:0000259" key="4">
    <source>
        <dbReference type="Pfam" id="PF15665"/>
    </source>
</evidence>
<feature type="region of interest" description="Disordered" evidence="3">
    <location>
        <begin position="753"/>
        <end position="789"/>
    </location>
</feature>
<feature type="coiled-coil region" evidence="2">
    <location>
        <begin position="1010"/>
        <end position="1044"/>
    </location>
</feature>
<proteinExistence type="predicted"/>
<dbReference type="EMBL" id="BEGY01000005">
    <property type="protein sequence ID" value="GAX74041.1"/>
    <property type="molecule type" value="Genomic_DNA"/>
</dbReference>
<protein>
    <recommendedName>
        <fullName evidence="4">Protein FAM184A/B N-terminal domain-containing protein</fullName>
    </recommendedName>
</protein>
<feature type="domain" description="Protein FAM184A/B N-terminal" evidence="4">
    <location>
        <begin position="27"/>
        <end position="209"/>
    </location>
</feature>
<feature type="region of interest" description="Disordered" evidence="3">
    <location>
        <begin position="821"/>
        <end position="860"/>
    </location>
</feature>
<dbReference type="Pfam" id="PF15665">
    <property type="entry name" value="FAM184"/>
    <property type="match status" value="1"/>
</dbReference>
<feature type="region of interest" description="Disordered" evidence="3">
    <location>
        <begin position="872"/>
        <end position="912"/>
    </location>
</feature>
<reference evidence="5 6" key="1">
    <citation type="submission" date="2017-08" db="EMBL/GenBank/DDBJ databases">
        <title>Acidophilic green algal genome provides insights into adaptation to an acidic environment.</title>
        <authorList>
            <person name="Hirooka S."/>
            <person name="Hirose Y."/>
            <person name="Kanesaki Y."/>
            <person name="Higuchi S."/>
            <person name="Fujiwara T."/>
            <person name="Onuma R."/>
            <person name="Era A."/>
            <person name="Ohbayashi R."/>
            <person name="Uzuka A."/>
            <person name="Nozaki H."/>
            <person name="Yoshikawa H."/>
            <person name="Miyagishima S.Y."/>
        </authorList>
    </citation>
    <scope>NUCLEOTIDE SEQUENCE [LARGE SCALE GENOMIC DNA]</scope>
    <source>
        <strain evidence="5 6">NIES-2499</strain>
    </source>
</reference>
<feature type="region of interest" description="Disordered" evidence="3">
    <location>
        <begin position="709"/>
        <end position="734"/>
    </location>
</feature>
<keyword evidence="1 2" id="KW-0175">Coiled coil</keyword>
<dbReference type="PANTHER" id="PTHR18870">
    <property type="entry name" value="PROTEIN TAG-278-RELATED"/>
    <property type="match status" value="1"/>
</dbReference>
<dbReference type="STRING" id="1157962.A0A250WTB0"/>
<organism evidence="5 6">
    <name type="scientific">Chlamydomonas eustigma</name>
    <dbReference type="NCBI Taxonomy" id="1157962"/>
    <lineage>
        <taxon>Eukaryota</taxon>
        <taxon>Viridiplantae</taxon>
        <taxon>Chlorophyta</taxon>
        <taxon>core chlorophytes</taxon>
        <taxon>Chlorophyceae</taxon>
        <taxon>CS clade</taxon>
        <taxon>Chlamydomonadales</taxon>
        <taxon>Chlamydomonadaceae</taxon>
        <taxon>Chlamydomonas</taxon>
    </lineage>
</organism>
<feature type="compositionally biased region" description="Basic and acidic residues" evidence="3">
    <location>
        <begin position="581"/>
        <end position="590"/>
    </location>
</feature>
<dbReference type="OrthoDB" id="551249at2759"/>
<accession>A0A250WTB0</accession>
<dbReference type="AlphaFoldDB" id="A0A250WTB0"/>
<comment type="caution">
    <text evidence="5">The sequence shown here is derived from an EMBL/GenBank/DDBJ whole genome shotgun (WGS) entry which is preliminary data.</text>
</comment>
<feature type="region of interest" description="Disordered" evidence="3">
    <location>
        <begin position="149"/>
        <end position="177"/>
    </location>
</feature>
<dbReference type="PANTHER" id="PTHR18870:SF9">
    <property type="entry name" value="PROTEIN TAG-278-RELATED"/>
    <property type="match status" value="1"/>
</dbReference>
<evidence type="ECO:0000256" key="1">
    <source>
        <dbReference type="ARBA" id="ARBA00023054"/>
    </source>
</evidence>
<sequence length="1096" mass="122409">MAAVVNGAGISDLQLRMSKKIAQLTKVIYHLNNKNEDNDLDLQDMAEQYEAEIEQILKDTADKVNVFKAQLDDARDEKRIQDMQKQMEAKYEDERRRCLTELENVRKRAAEKEAAIQKAATKQIDSLTGQLEQLQEQLQARIKEIADVGKNSQSSNKELQDALRKAKQETEESIQAGNRKYNDMLAAAMRTEDQLKAGLEEVKGKLQLEAAARQEAGQSLTERQQEWDQLRAELQEQAKASDASWKAKVESLVEELQREKGESKAAARAAAVNEEKAQARIADLEGALTRTEADLRSNQAEVQRLMKELEALQQVSMKESQQLKEEIAGAQEQIRILELSSAGDRDAMDKAATSARADREQLSSELLSTKDQLKNTSKELESRTAELASLQDALSKLQLDHASRIKGFEAQVSGLEEDVRRAQEQGQGDAVSAAKQAHEDMERKLAAAEEKAKKALEAAQQEAALKLEATARDAAIKLDIANKDADSRQAKAEEKLRSEMCDMEARLKEEHAFALDKLAQAHAATCDTMSRDADQLKQEIDDLHKQLVQEKERYGALDAERGRLAAELDSRSRSANATHSQLEDQLRKVEASETSLKKEVEALKSTLSQVEKEAQERAASMALLQKDLEALRKQKEEESMRAKETLASELEKLDDQWTKKAAEQIEDAVAKREAQLRTEMTALRLSLTNAGAEAQAEVEAKLRAEISSLSSKSAKDADLAKAKHAEELEAERKRAAEELASQKLRFEQMLSETQSEALARQQGAEGGLKQQMAEALSKQKQKHEESMAALQQKLEKDLAALKEQQEEDLAKAALQHQTQVEALQRAAADERAAAEDKLRQVERKLTSSRDEEVAGLKKSHEEAMSALVSQHNATLEGVRKEATSRESQLQGNVSRLESTNGSLTKSKDSLEAEGKTLRQRIEELQVAMANRAAESADTMFRLKQDHADEKEKLLRSYREDKEVLTKAHDSLVEALQQQVRQAQEEGVAKLADLTEQHAELRALFDSRPPRDEDVARIRKLEVALAEAEELVRTSEERMQQLRAELLLREETYNNHFKNGGAGEKVLNAGNAVNADASVMSWMLNRKASAKGKDAKR</sequence>
<evidence type="ECO:0000313" key="6">
    <source>
        <dbReference type="Proteomes" id="UP000232323"/>
    </source>
</evidence>
<gene>
    <name evidence="5" type="ORF">CEUSTIGMA_g1491.t1</name>
</gene>
<keyword evidence="6" id="KW-1185">Reference proteome</keyword>
<feature type="compositionally biased region" description="Basic and acidic residues" evidence="3">
    <location>
        <begin position="827"/>
        <end position="860"/>
    </location>
</feature>
<feature type="region of interest" description="Disordered" evidence="3">
    <location>
        <begin position="568"/>
        <end position="590"/>
    </location>
</feature>
<feature type="compositionally biased region" description="Polar residues" evidence="3">
    <location>
        <begin position="885"/>
        <end position="904"/>
    </location>
</feature>
<feature type="compositionally biased region" description="Basic and acidic residues" evidence="3">
    <location>
        <begin position="158"/>
        <end position="170"/>
    </location>
</feature>
<evidence type="ECO:0000256" key="3">
    <source>
        <dbReference type="SAM" id="MobiDB-lite"/>
    </source>
</evidence>
<evidence type="ECO:0000256" key="2">
    <source>
        <dbReference type="SAM" id="Coils"/>
    </source>
</evidence>
<feature type="coiled-coil region" evidence="2">
    <location>
        <begin position="246"/>
        <end position="469"/>
    </location>
</feature>
<evidence type="ECO:0000313" key="5">
    <source>
        <dbReference type="EMBL" id="GAX74041.1"/>
    </source>
</evidence>
<dbReference type="Proteomes" id="UP000232323">
    <property type="component" value="Unassembled WGS sequence"/>
</dbReference>
<feature type="compositionally biased region" description="Basic and acidic residues" evidence="3">
    <location>
        <begin position="713"/>
        <end position="734"/>
    </location>
</feature>
<name>A0A250WTB0_9CHLO</name>
<dbReference type="InterPro" id="IPR039478">
    <property type="entry name" value="FAM184A/B_N"/>
</dbReference>